<dbReference type="InParanoid" id="E1ZDN8"/>
<dbReference type="AlphaFoldDB" id="E1ZDN8"/>
<accession>E1ZDN8</accession>
<proteinExistence type="predicted"/>
<dbReference type="RefSeq" id="XP_005847996.1">
    <property type="nucleotide sequence ID" value="XM_005847934.1"/>
</dbReference>
<gene>
    <name evidence="2" type="ORF">CHLNCDRAFT_35354</name>
</gene>
<dbReference type="PANTHER" id="PTHR35514:SF1">
    <property type="entry name" value="THYLAKOID LUMENAL 15.0 KDA PROTEIN 2, CHLOROPLASTIC"/>
    <property type="match status" value="1"/>
</dbReference>
<organism evidence="3">
    <name type="scientific">Chlorella variabilis</name>
    <name type="common">Green alga</name>
    <dbReference type="NCBI Taxonomy" id="554065"/>
    <lineage>
        <taxon>Eukaryota</taxon>
        <taxon>Viridiplantae</taxon>
        <taxon>Chlorophyta</taxon>
        <taxon>core chlorophytes</taxon>
        <taxon>Trebouxiophyceae</taxon>
        <taxon>Chlorellales</taxon>
        <taxon>Chlorellaceae</taxon>
        <taxon>Chlorella clade</taxon>
        <taxon>Chlorella</taxon>
    </lineage>
</organism>
<evidence type="ECO:0000313" key="3">
    <source>
        <dbReference type="Proteomes" id="UP000008141"/>
    </source>
</evidence>
<dbReference type="OMA" id="NNCAEVK"/>
<dbReference type="OrthoDB" id="417797at2759"/>
<keyword evidence="3" id="KW-1185">Reference proteome</keyword>
<dbReference type="FunCoup" id="E1ZDN8">
    <property type="interactions" value="549"/>
</dbReference>
<dbReference type="STRING" id="554065.E1ZDN8"/>
<evidence type="ECO:0000313" key="2">
    <source>
        <dbReference type="EMBL" id="EFN55894.1"/>
    </source>
</evidence>
<dbReference type="Proteomes" id="UP000008141">
    <property type="component" value="Unassembled WGS sequence"/>
</dbReference>
<name>E1ZDN8_CHLVA</name>
<dbReference type="Pfam" id="PF04536">
    <property type="entry name" value="TPM_phosphatase"/>
    <property type="match status" value="1"/>
</dbReference>
<dbReference type="Gene3D" id="3.10.310.50">
    <property type="match status" value="1"/>
</dbReference>
<feature type="domain" description="TPM" evidence="1">
    <location>
        <begin position="16"/>
        <end position="139"/>
    </location>
</feature>
<dbReference type="EMBL" id="GL433843">
    <property type="protein sequence ID" value="EFN55894.1"/>
    <property type="molecule type" value="Genomic_DNA"/>
</dbReference>
<dbReference type="GeneID" id="17355225"/>
<sequence length="159" mass="17191">GVNKPELLPKGEVTPVIDVAGFLTDGEEKRIRQRVDALEADTGVKLRVLAQNYPQARPAAAGVTPGLAIKDYWGVDSDTVVFVADPNTGNILNFNVGANVDLLVPRNFWSRLAGRFGTKFYWQDQGQDAAIVNAVAAIDNCIREPIGRGQCSAIRGELE</sequence>
<protein>
    <recommendedName>
        <fullName evidence="1">TPM domain-containing protein</fullName>
    </recommendedName>
</protein>
<reference evidence="2 3" key="1">
    <citation type="journal article" date="2010" name="Plant Cell">
        <title>The Chlorella variabilis NC64A genome reveals adaptation to photosymbiosis, coevolution with viruses, and cryptic sex.</title>
        <authorList>
            <person name="Blanc G."/>
            <person name="Duncan G."/>
            <person name="Agarkova I."/>
            <person name="Borodovsky M."/>
            <person name="Gurnon J."/>
            <person name="Kuo A."/>
            <person name="Lindquist E."/>
            <person name="Lucas S."/>
            <person name="Pangilinan J."/>
            <person name="Polle J."/>
            <person name="Salamov A."/>
            <person name="Terry A."/>
            <person name="Yamada T."/>
            <person name="Dunigan D.D."/>
            <person name="Grigoriev I.V."/>
            <person name="Claverie J.M."/>
            <person name="Van Etten J.L."/>
        </authorList>
    </citation>
    <scope>NUCLEOTIDE SEQUENCE [LARGE SCALE GENOMIC DNA]</scope>
    <source>
        <strain evidence="2 3">NC64A</strain>
    </source>
</reference>
<dbReference type="KEGG" id="cvr:CHLNCDRAFT_35354"/>
<feature type="non-terminal residue" evidence="2">
    <location>
        <position position="1"/>
    </location>
</feature>
<dbReference type="PANTHER" id="PTHR35514">
    <property type="entry name" value="THYLAKOID LUMENAL 15.0 KDA PROTEIN 2, CHLOROPLASTIC"/>
    <property type="match status" value="1"/>
</dbReference>
<dbReference type="eggNOG" id="ENOG502QVHQ">
    <property type="taxonomic scope" value="Eukaryota"/>
</dbReference>
<evidence type="ECO:0000259" key="1">
    <source>
        <dbReference type="Pfam" id="PF04536"/>
    </source>
</evidence>
<dbReference type="InterPro" id="IPR007621">
    <property type="entry name" value="TPM_dom"/>
</dbReference>